<evidence type="ECO:0000313" key="3">
    <source>
        <dbReference type="Proteomes" id="UP000683139"/>
    </source>
</evidence>
<dbReference type="AlphaFoldDB" id="A0A919YRV3"/>
<organism evidence="2 3">
    <name type="scientific">Paenibacillus montaniterrae</name>
    <dbReference type="NCBI Taxonomy" id="429341"/>
    <lineage>
        <taxon>Bacteria</taxon>
        <taxon>Bacillati</taxon>
        <taxon>Bacillota</taxon>
        <taxon>Bacilli</taxon>
        <taxon>Bacillales</taxon>
        <taxon>Paenibacillaceae</taxon>
        <taxon>Paenibacillus</taxon>
    </lineage>
</organism>
<name>A0A919YRV3_9BACL</name>
<protein>
    <submittedName>
        <fullName evidence="2">Uncharacterized protein</fullName>
    </submittedName>
</protein>
<evidence type="ECO:0000313" key="2">
    <source>
        <dbReference type="EMBL" id="GIP18943.1"/>
    </source>
</evidence>
<dbReference type="RefSeq" id="WP_213519600.1">
    <property type="nucleotide sequence ID" value="NZ_BOSE01000011.1"/>
</dbReference>
<dbReference type="EMBL" id="BOSE01000011">
    <property type="protein sequence ID" value="GIP18943.1"/>
    <property type="molecule type" value="Genomic_DNA"/>
</dbReference>
<keyword evidence="3" id="KW-1185">Reference proteome</keyword>
<accession>A0A919YRV3</accession>
<comment type="caution">
    <text evidence="2">The sequence shown here is derived from an EMBL/GenBank/DDBJ whole genome shotgun (WGS) entry which is preliminary data.</text>
</comment>
<feature type="coiled-coil region" evidence="1">
    <location>
        <begin position="12"/>
        <end position="60"/>
    </location>
</feature>
<reference evidence="2" key="1">
    <citation type="submission" date="2021-03" db="EMBL/GenBank/DDBJ databases">
        <title>Antimicrobial resistance genes in bacteria isolated from Japanese honey, and their potential for conferring macrolide and lincosamide resistance in the American foulbrood pathogen Paenibacillus larvae.</title>
        <authorList>
            <person name="Okamoto M."/>
            <person name="Kumagai M."/>
            <person name="Kanamori H."/>
            <person name="Takamatsu D."/>
        </authorList>
    </citation>
    <scope>NUCLEOTIDE SEQUENCE</scope>
    <source>
        <strain evidence="2">J40TS1</strain>
    </source>
</reference>
<proteinExistence type="predicted"/>
<gene>
    <name evidence="2" type="ORF">J40TS1_45850</name>
</gene>
<sequence length="315" mass="36408">MAVHDFEQITALRERKHELARVEGKRAELLKRIREQEGLIVKLEVELEMEQQDVEKLTRMSLTNLFHTILRSKQEQLEMERQQVLTAALRLQEAKLSLAELQEELLKTGERIAELSNAHAEYNEWMVRKEAALRNSPQTARELEEMEEQISDKSLLLKEIGEALSAGKGVMASLTDASNSLQKAENWGNWDMWANGGLISTHIKHGHVDDARNFIHHANRQLQNFHKELADLQRSTNIQIDISSMLKMADYWFDGLITDWMVQGKINNAQEQTLEALHQVRMIVNTLESDYRAAESELSTLKRNRLIWIENASHL</sequence>
<evidence type="ECO:0000256" key="1">
    <source>
        <dbReference type="SAM" id="Coils"/>
    </source>
</evidence>
<feature type="coiled-coil region" evidence="1">
    <location>
        <begin position="84"/>
        <end position="163"/>
    </location>
</feature>
<dbReference type="Proteomes" id="UP000683139">
    <property type="component" value="Unassembled WGS sequence"/>
</dbReference>
<keyword evidence="1" id="KW-0175">Coiled coil</keyword>